<sequence>MRPPSLLLALLLPAAAHACAAYRRCHCYDSSGAPNDAVTAKVCAGYQDQGAMVDASAASDNARECAYIGEVDVEDDVGYWNNCEWRVRCQEAGATGSDSSCRLKD</sequence>
<evidence type="ECO:0000313" key="2">
    <source>
        <dbReference type="EMBL" id="EOD45496.1"/>
    </source>
</evidence>
<dbReference type="Proteomes" id="UP000013521">
    <property type="component" value="Unassembled WGS sequence"/>
</dbReference>
<name>R1GBF8_BOTPV</name>
<dbReference type="KEGG" id="npa:UCRNP2_7777"/>
<proteinExistence type="predicted"/>
<evidence type="ECO:0008006" key="4">
    <source>
        <dbReference type="Google" id="ProtNLM"/>
    </source>
</evidence>
<dbReference type="HOGENOM" id="CLU_152062_1_0_1"/>
<dbReference type="OrthoDB" id="3660698at2759"/>
<evidence type="ECO:0000313" key="3">
    <source>
        <dbReference type="Proteomes" id="UP000013521"/>
    </source>
</evidence>
<evidence type="ECO:0000256" key="1">
    <source>
        <dbReference type="SAM" id="SignalP"/>
    </source>
</evidence>
<keyword evidence="1" id="KW-0732">Signal</keyword>
<reference evidence="3" key="1">
    <citation type="journal article" date="2013" name="Genome Announc.">
        <title>Draft genome sequence of Neofusicoccum parvum isolate UCR-NP2, a fungal vascular pathogen associated with grapevine cankers.</title>
        <authorList>
            <person name="Blanco-Ulate B."/>
            <person name="Rolshausen P."/>
            <person name="Cantu D."/>
        </authorList>
    </citation>
    <scope>NUCLEOTIDE SEQUENCE [LARGE SCALE GENOMIC DNA]</scope>
    <source>
        <strain evidence="3">UCR-NP2</strain>
    </source>
</reference>
<dbReference type="OMA" id="INRECHY"/>
<dbReference type="EMBL" id="KB916579">
    <property type="protein sequence ID" value="EOD45496.1"/>
    <property type="molecule type" value="Genomic_DNA"/>
</dbReference>
<feature type="chain" id="PRO_5004360362" description="Secreted protein" evidence="1">
    <location>
        <begin position="22"/>
        <end position="105"/>
    </location>
</feature>
<protein>
    <recommendedName>
        <fullName evidence="4">Secreted protein</fullName>
    </recommendedName>
</protein>
<organism evidence="2 3">
    <name type="scientific">Botryosphaeria parva (strain UCR-NP2)</name>
    <name type="common">Grapevine canker fungus</name>
    <name type="synonym">Neofusicoccum parvum</name>
    <dbReference type="NCBI Taxonomy" id="1287680"/>
    <lineage>
        <taxon>Eukaryota</taxon>
        <taxon>Fungi</taxon>
        <taxon>Dikarya</taxon>
        <taxon>Ascomycota</taxon>
        <taxon>Pezizomycotina</taxon>
        <taxon>Dothideomycetes</taxon>
        <taxon>Dothideomycetes incertae sedis</taxon>
        <taxon>Botryosphaeriales</taxon>
        <taxon>Botryosphaeriaceae</taxon>
        <taxon>Neofusicoccum</taxon>
    </lineage>
</organism>
<gene>
    <name evidence="2" type="ORF">UCRNP2_7777</name>
</gene>
<feature type="signal peptide" evidence="1">
    <location>
        <begin position="1"/>
        <end position="21"/>
    </location>
</feature>
<accession>R1GBF8</accession>
<dbReference type="eggNOG" id="ENOG502SZMB">
    <property type="taxonomic scope" value="Eukaryota"/>
</dbReference>
<dbReference type="AlphaFoldDB" id="R1GBF8"/>